<dbReference type="SUPFAM" id="SSF52540">
    <property type="entry name" value="P-loop containing nucleoside triphosphate hydrolases"/>
    <property type="match status" value="1"/>
</dbReference>
<dbReference type="Gene3D" id="3.40.50.300">
    <property type="entry name" value="P-loop containing nucleotide triphosphate hydrolases"/>
    <property type="match status" value="1"/>
</dbReference>
<dbReference type="KEGG" id="mvo:Mvol_0308"/>
<dbReference type="HOGENOM" id="CLU_112757_0_0_2"/>
<dbReference type="InParanoid" id="D7DS58"/>
<dbReference type="Proteomes" id="UP000007722">
    <property type="component" value="Chromosome"/>
</dbReference>
<keyword evidence="2" id="KW-1185">Reference proteome</keyword>
<protein>
    <submittedName>
        <fullName evidence="1">Uncharacterized protein</fullName>
    </submittedName>
</protein>
<dbReference type="OrthoDB" id="61705at2157"/>
<dbReference type="AlphaFoldDB" id="D7DS58"/>
<dbReference type="eggNOG" id="arCOG07960">
    <property type="taxonomic scope" value="Archaea"/>
</dbReference>
<dbReference type="InterPro" id="IPR027417">
    <property type="entry name" value="P-loop_NTPase"/>
</dbReference>
<sequence>MNNDYLTISELIKLKKEKVSHLAFIIYGARGMGKTTCLRGMYEEIKKHTSYSTIFAYDVEDIDICDCLFLDDFGTKFNKRDFATVQNKEFMKLLQEVRTNIPIIVSSSPSYLLLDKDFRTFFNPAPILAKNDKMFIVSLMGKKLYVKHPTDKFNKQERLKENRGRKERFYKHLDTIKQSKEKKKK</sequence>
<organism evidence="1 2">
    <name type="scientific">Methanococcus voltae (strain ATCC BAA-1334 / A3)</name>
    <dbReference type="NCBI Taxonomy" id="456320"/>
    <lineage>
        <taxon>Archaea</taxon>
        <taxon>Methanobacteriati</taxon>
        <taxon>Methanobacteriota</taxon>
        <taxon>Methanomada group</taxon>
        <taxon>Methanococci</taxon>
        <taxon>Methanococcales</taxon>
        <taxon>Methanococcaceae</taxon>
        <taxon>Methanococcus</taxon>
    </lineage>
</organism>
<dbReference type="EMBL" id="CP002057">
    <property type="protein sequence ID" value="ADI35968.1"/>
    <property type="molecule type" value="Genomic_DNA"/>
</dbReference>
<evidence type="ECO:0000313" key="2">
    <source>
        <dbReference type="Proteomes" id="UP000007722"/>
    </source>
</evidence>
<evidence type="ECO:0000313" key="1">
    <source>
        <dbReference type="EMBL" id="ADI35968.1"/>
    </source>
</evidence>
<reference evidence="1 2" key="1">
    <citation type="submission" date="2010-05" db="EMBL/GenBank/DDBJ databases">
        <title>Complete sequence of Methanococcus voltae A3.</title>
        <authorList>
            <consortium name="US DOE Joint Genome Institute"/>
            <person name="Lucas S."/>
            <person name="Copeland A."/>
            <person name="Lapidus A."/>
            <person name="Cheng J.-F."/>
            <person name="Bruce D."/>
            <person name="Goodwin L."/>
            <person name="Pitluck S."/>
            <person name="Lowry S."/>
            <person name="Clum A."/>
            <person name="Land M."/>
            <person name="Hauser L."/>
            <person name="Kyrpides N."/>
            <person name="Mikhailova N."/>
            <person name="Whitman W.B."/>
            <person name="Woyke T."/>
        </authorList>
    </citation>
    <scope>NUCLEOTIDE SEQUENCE [LARGE SCALE GENOMIC DNA]</scope>
    <source>
        <strain evidence="2">ATCC BAA-1334 / A3</strain>
    </source>
</reference>
<dbReference type="STRING" id="456320.Mvol_0308"/>
<proteinExistence type="predicted"/>
<accession>D7DS58</accession>
<gene>
    <name evidence="1" type="ordered locus">Mvol_0308</name>
</gene>
<name>D7DS58_METV3</name>